<protein>
    <submittedName>
        <fullName evidence="2">Uncharacterized protein</fullName>
    </submittedName>
</protein>
<proteinExistence type="predicted"/>
<evidence type="ECO:0000313" key="1">
    <source>
        <dbReference type="Proteomes" id="UP000887565"/>
    </source>
</evidence>
<sequence length="67" mass="6998">PSSPVKQLSTAKLTKSELNTLNICDTAALKATAHKEAEGDKALGTIVGLNLRVDDFDDSSGLDEIAV</sequence>
<dbReference type="Proteomes" id="UP000887565">
    <property type="component" value="Unplaced"/>
</dbReference>
<organism evidence="1 2">
    <name type="scientific">Romanomermis culicivorax</name>
    <name type="common">Nematode worm</name>
    <dbReference type="NCBI Taxonomy" id="13658"/>
    <lineage>
        <taxon>Eukaryota</taxon>
        <taxon>Metazoa</taxon>
        <taxon>Ecdysozoa</taxon>
        <taxon>Nematoda</taxon>
        <taxon>Enoplea</taxon>
        <taxon>Dorylaimia</taxon>
        <taxon>Mermithida</taxon>
        <taxon>Mermithoidea</taxon>
        <taxon>Mermithidae</taxon>
        <taxon>Romanomermis</taxon>
    </lineage>
</organism>
<dbReference type="AlphaFoldDB" id="A0A915IVU9"/>
<dbReference type="WBParaSite" id="nRc.2.0.1.t18330-RA">
    <property type="protein sequence ID" value="nRc.2.0.1.t18330-RA"/>
    <property type="gene ID" value="nRc.2.0.1.g18330"/>
</dbReference>
<reference evidence="2" key="1">
    <citation type="submission" date="2022-11" db="UniProtKB">
        <authorList>
            <consortium name="WormBaseParasite"/>
        </authorList>
    </citation>
    <scope>IDENTIFICATION</scope>
</reference>
<keyword evidence="1" id="KW-1185">Reference proteome</keyword>
<name>A0A915IVU9_ROMCU</name>
<accession>A0A915IVU9</accession>
<evidence type="ECO:0000313" key="2">
    <source>
        <dbReference type="WBParaSite" id="nRc.2.0.1.t18330-RA"/>
    </source>
</evidence>